<reference evidence="3" key="1">
    <citation type="submission" date="2025-08" db="UniProtKB">
        <authorList>
            <consortium name="RefSeq"/>
        </authorList>
    </citation>
    <scope>IDENTIFICATION</scope>
    <source>
        <tissue evidence="3">Muscle</tissue>
    </source>
</reference>
<keyword evidence="2" id="KW-1185">Reference proteome</keyword>
<accession>A0ABM1TLK8</accession>
<protein>
    <submittedName>
        <fullName evidence="3">Coiled-coil domain-containing protein CG32809-like</fullName>
    </submittedName>
</protein>
<evidence type="ECO:0000313" key="3">
    <source>
        <dbReference type="RefSeq" id="XP_022256764.1"/>
    </source>
</evidence>
<feature type="non-terminal residue" evidence="3">
    <location>
        <position position="131"/>
    </location>
</feature>
<feature type="compositionally biased region" description="Polar residues" evidence="1">
    <location>
        <begin position="62"/>
        <end position="87"/>
    </location>
</feature>
<proteinExistence type="predicted"/>
<name>A0ABM1TLK8_LIMPO</name>
<evidence type="ECO:0000256" key="1">
    <source>
        <dbReference type="SAM" id="MobiDB-lite"/>
    </source>
</evidence>
<dbReference type="GeneID" id="111089141"/>
<gene>
    <name evidence="3" type="primary">LOC111089141</name>
</gene>
<organism evidence="2 3">
    <name type="scientific">Limulus polyphemus</name>
    <name type="common">Atlantic horseshoe crab</name>
    <dbReference type="NCBI Taxonomy" id="6850"/>
    <lineage>
        <taxon>Eukaryota</taxon>
        <taxon>Metazoa</taxon>
        <taxon>Ecdysozoa</taxon>
        <taxon>Arthropoda</taxon>
        <taxon>Chelicerata</taxon>
        <taxon>Merostomata</taxon>
        <taxon>Xiphosura</taxon>
        <taxon>Limulidae</taxon>
        <taxon>Limulus</taxon>
    </lineage>
</organism>
<feature type="region of interest" description="Disordered" evidence="1">
    <location>
        <begin position="20"/>
        <end position="131"/>
    </location>
</feature>
<sequence>MQQVMIYSYMYYIKASNENAKIKGQPSSVRDEEWTEPKNEHSNKRPHSRQFHAASGNAFSVDLQNSSVELENQINRQGSQSPYQIPSSVYEGDPGVMSEVETSATGFRRPSKGRSPIPASRPPLKSQERAI</sequence>
<dbReference type="RefSeq" id="XP_022256764.1">
    <property type="nucleotide sequence ID" value="XM_022401056.1"/>
</dbReference>
<evidence type="ECO:0000313" key="2">
    <source>
        <dbReference type="Proteomes" id="UP000694941"/>
    </source>
</evidence>
<dbReference type="Proteomes" id="UP000694941">
    <property type="component" value="Unplaced"/>
</dbReference>
<feature type="compositionally biased region" description="Basic and acidic residues" evidence="1">
    <location>
        <begin position="29"/>
        <end position="43"/>
    </location>
</feature>